<gene>
    <name evidence="4" type="ORF">FJY68_13540</name>
</gene>
<dbReference type="Pfam" id="PF05016">
    <property type="entry name" value="ParE_toxin"/>
    <property type="match status" value="1"/>
</dbReference>
<feature type="region of interest" description="Disordered" evidence="3">
    <location>
        <begin position="100"/>
        <end position="128"/>
    </location>
</feature>
<comment type="similarity">
    <text evidence="1">Belongs to the RelE toxin family.</text>
</comment>
<dbReference type="InterPro" id="IPR051803">
    <property type="entry name" value="TA_system_RelE-like_toxin"/>
</dbReference>
<organism evidence="4 5">
    <name type="scientific">candidate division WOR-3 bacterium</name>
    <dbReference type="NCBI Taxonomy" id="2052148"/>
    <lineage>
        <taxon>Bacteria</taxon>
        <taxon>Bacteria division WOR-3</taxon>
    </lineage>
</organism>
<feature type="compositionally biased region" description="Basic residues" evidence="3">
    <location>
        <begin position="118"/>
        <end position="128"/>
    </location>
</feature>
<dbReference type="PANTHER" id="PTHR33755">
    <property type="entry name" value="TOXIN PARE1-RELATED"/>
    <property type="match status" value="1"/>
</dbReference>
<feature type="compositionally biased region" description="Low complexity" evidence="3">
    <location>
        <begin position="108"/>
        <end position="117"/>
    </location>
</feature>
<evidence type="ECO:0000256" key="2">
    <source>
        <dbReference type="ARBA" id="ARBA00022649"/>
    </source>
</evidence>
<dbReference type="SUPFAM" id="SSF143011">
    <property type="entry name" value="RelE-like"/>
    <property type="match status" value="1"/>
</dbReference>
<comment type="caution">
    <text evidence="4">The sequence shown here is derived from an EMBL/GenBank/DDBJ whole genome shotgun (WGS) entry which is preliminary data.</text>
</comment>
<proteinExistence type="inferred from homology"/>
<sequence>MAQLVWSPSALAGLAEICEYISRDSEYYAKLFAQRIFSAAEKLTLFPEAGRVVPEYDRSDLRELLFQNYRIVYRIKGKQVQIAAVVHGARLLPEIWEEGEPPVTRDLPAQQQAGRPAAKPRRPRARKR</sequence>
<dbReference type="InterPro" id="IPR035093">
    <property type="entry name" value="RelE/ParE_toxin_dom_sf"/>
</dbReference>
<evidence type="ECO:0000256" key="3">
    <source>
        <dbReference type="SAM" id="MobiDB-lite"/>
    </source>
</evidence>
<dbReference type="PANTHER" id="PTHR33755:SF5">
    <property type="entry name" value="TYPE II TOXIN-ANTITOXIN SYSTEM RELE_PARE FAMILY TOXIN"/>
    <property type="match status" value="1"/>
</dbReference>
<keyword evidence="2" id="KW-1277">Toxin-antitoxin system</keyword>
<reference evidence="4" key="1">
    <citation type="submission" date="2019-03" db="EMBL/GenBank/DDBJ databases">
        <title>Lake Tanganyika Metagenome-Assembled Genomes (MAGs).</title>
        <authorList>
            <person name="Tran P."/>
        </authorList>
    </citation>
    <scope>NUCLEOTIDE SEQUENCE</scope>
    <source>
        <strain evidence="4">K_DeepCast_150m_m2_040</strain>
    </source>
</reference>
<dbReference type="Proteomes" id="UP000779900">
    <property type="component" value="Unassembled WGS sequence"/>
</dbReference>
<name>A0A938BVA1_UNCW3</name>
<protein>
    <submittedName>
        <fullName evidence="4">Type II toxin-antitoxin system RelE/ParE family toxin</fullName>
    </submittedName>
</protein>
<dbReference type="AlphaFoldDB" id="A0A938BVA1"/>
<dbReference type="EMBL" id="VGIR01000151">
    <property type="protein sequence ID" value="MBM3332848.1"/>
    <property type="molecule type" value="Genomic_DNA"/>
</dbReference>
<accession>A0A938BVA1</accession>
<evidence type="ECO:0000256" key="1">
    <source>
        <dbReference type="ARBA" id="ARBA00006226"/>
    </source>
</evidence>
<evidence type="ECO:0000313" key="5">
    <source>
        <dbReference type="Proteomes" id="UP000779900"/>
    </source>
</evidence>
<dbReference type="Gene3D" id="3.30.2310.20">
    <property type="entry name" value="RelE-like"/>
    <property type="match status" value="1"/>
</dbReference>
<evidence type="ECO:0000313" key="4">
    <source>
        <dbReference type="EMBL" id="MBM3332848.1"/>
    </source>
</evidence>
<dbReference type="InterPro" id="IPR007712">
    <property type="entry name" value="RelE/ParE_toxin"/>
</dbReference>